<dbReference type="Proteomes" id="UP001196413">
    <property type="component" value="Unassembled WGS sequence"/>
</dbReference>
<evidence type="ECO:0000313" key="2">
    <source>
        <dbReference type="Proteomes" id="UP001196413"/>
    </source>
</evidence>
<dbReference type="AlphaFoldDB" id="A0AAD5MIL0"/>
<dbReference type="EMBL" id="JAHQIW010003117">
    <property type="protein sequence ID" value="KAJ1357368.1"/>
    <property type="molecule type" value="Genomic_DNA"/>
</dbReference>
<gene>
    <name evidence="1" type="ORF">KIN20_015504</name>
</gene>
<keyword evidence="2" id="KW-1185">Reference proteome</keyword>
<comment type="caution">
    <text evidence="1">The sequence shown here is derived from an EMBL/GenBank/DDBJ whole genome shotgun (WGS) entry which is preliminary data.</text>
</comment>
<evidence type="ECO:0000313" key="1">
    <source>
        <dbReference type="EMBL" id="KAJ1357368.1"/>
    </source>
</evidence>
<reference evidence="1" key="1">
    <citation type="submission" date="2021-06" db="EMBL/GenBank/DDBJ databases">
        <title>Parelaphostrongylus tenuis whole genome reference sequence.</title>
        <authorList>
            <person name="Garwood T.J."/>
            <person name="Larsen P.A."/>
            <person name="Fountain-Jones N.M."/>
            <person name="Garbe J.R."/>
            <person name="Macchietto M.G."/>
            <person name="Kania S.A."/>
            <person name="Gerhold R.W."/>
            <person name="Richards J.E."/>
            <person name="Wolf T.M."/>
        </authorList>
    </citation>
    <scope>NUCLEOTIDE SEQUENCE</scope>
    <source>
        <strain evidence="1">MNPRO001-30</strain>
        <tissue evidence="1">Meninges</tissue>
    </source>
</reference>
<proteinExistence type="predicted"/>
<accession>A0AAD5MIL0</accession>
<name>A0AAD5MIL0_PARTN</name>
<organism evidence="1 2">
    <name type="scientific">Parelaphostrongylus tenuis</name>
    <name type="common">Meningeal worm</name>
    <dbReference type="NCBI Taxonomy" id="148309"/>
    <lineage>
        <taxon>Eukaryota</taxon>
        <taxon>Metazoa</taxon>
        <taxon>Ecdysozoa</taxon>
        <taxon>Nematoda</taxon>
        <taxon>Chromadorea</taxon>
        <taxon>Rhabditida</taxon>
        <taxon>Rhabditina</taxon>
        <taxon>Rhabditomorpha</taxon>
        <taxon>Strongyloidea</taxon>
        <taxon>Metastrongylidae</taxon>
        <taxon>Parelaphostrongylus</taxon>
    </lineage>
</organism>
<protein>
    <submittedName>
        <fullName evidence="1">Uncharacterized protein</fullName>
    </submittedName>
</protein>
<sequence length="52" mass="6213">MAEGWKYRRDDKCQELTHAITNDLCIRQRKQTQFNQGSHKIRMLHDIIQLSG</sequence>